<dbReference type="EMBL" id="GBRH01160126">
    <property type="protein sequence ID" value="JAE37770.1"/>
    <property type="molecule type" value="Transcribed_RNA"/>
</dbReference>
<sequence>MVQEKLKILQSLHPATLGINIGCRMQVTKFPILCSAWNVARLGT</sequence>
<evidence type="ECO:0000313" key="1">
    <source>
        <dbReference type="EMBL" id="JAE37770.1"/>
    </source>
</evidence>
<organism evidence="1">
    <name type="scientific">Arundo donax</name>
    <name type="common">Giant reed</name>
    <name type="synonym">Donax arundinaceus</name>
    <dbReference type="NCBI Taxonomy" id="35708"/>
    <lineage>
        <taxon>Eukaryota</taxon>
        <taxon>Viridiplantae</taxon>
        <taxon>Streptophyta</taxon>
        <taxon>Embryophyta</taxon>
        <taxon>Tracheophyta</taxon>
        <taxon>Spermatophyta</taxon>
        <taxon>Magnoliopsida</taxon>
        <taxon>Liliopsida</taxon>
        <taxon>Poales</taxon>
        <taxon>Poaceae</taxon>
        <taxon>PACMAD clade</taxon>
        <taxon>Arundinoideae</taxon>
        <taxon>Arundineae</taxon>
        <taxon>Arundo</taxon>
    </lineage>
</organism>
<name>A0A0A9HKT7_ARUDO</name>
<reference evidence="1" key="1">
    <citation type="submission" date="2014-09" db="EMBL/GenBank/DDBJ databases">
        <authorList>
            <person name="Magalhaes I.L.F."/>
            <person name="Oliveira U."/>
            <person name="Santos F.R."/>
            <person name="Vidigal T.H.D.A."/>
            <person name="Brescovit A.D."/>
            <person name="Santos A.J."/>
        </authorList>
    </citation>
    <scope>NUCLEOTIDE SEQUENCE</scope>
    <source>
        <tissue evidence="1">Shoot tissue taken approximately 20 cm above the soil surface</tissue>
    </source>
</reference>
<accession>A0A0A9HKT7</accession>
<reference evidence="1" key="2">
    <citation type="journal article" date="2015" name="Data Brief">
        <title>Shoot transcriptome of the giant reed, Arundo donax.</title>
        <authorList>
            <person name="Barrero R.A."/>
            <person name="Guerrero F.D."/>
            <person name="Moolhuijzen P."/>
            <person name="Goolsby J.A."/>
            <person name="Tidwell J."/>
            <person name="Bellgard S.E."/>
            <person name="Bellgard M.I."/>
        </authorList>
    </citation>
    <scope>NUCLEOTIDE SEQUENCE</scope>
    <source>
        <tissue evidence="1">Shoot tissue taken approximately 20 cm above the soil surface</tissue>
    </source>
</reference>
<protein>
    <submittedName>
        <fullName evidence="1">Uncharacterized protein</fullName>
    </submittedName>
</protein>
<dbReference type="AlphaFoldDB" id="A0A0A9HKT7"/>
<proteinExistence type="predicted"/>